<dbReference type="EMBL" id="CDSF01000046">
    <property type="protein sequence ID" value="CEO95931.1"/>
    <property type="molecule type" value="Genomic_DNA"/>
</dbReference>
<evidence type="ECO:0000256" key="5">
    <source>
        <dbReference type="ARBA" id="ARBA00022771"/>
    </source>
</evidence>
<dbReference type="OMA" id="NVSCNCI"/>
<evidence type="ECO:0000259" key="16">
    <source>
        <dbReference type="PROSITE" id="PS50235"/>
    </source>
</evidence>
<keyword evidence="3 15" id="KW-0645">Protease</keyword>
<dbReference type="Pfam" id="PF02148">
    <property type="entry name" value="zf-UBP"/>
    <property type="match status" value="1"/>
</dbReference>
<dbReference type="InterPro" id="IPR001394">
    <property type="entry name" value="Peptidase_C19_UCH"/>
</dbReference>
<keyword evidence="8 15" id="KW-0788">Thiol protease</keyword>
<dbReference type="Gene3D" id="3.30.40.10">
    <property type="entry name" value="Zinc/RING finger domain, C3HC4 (zinc finger)"/>
    <property type="match status" value="1"/>
</dbReference>
<organism evidence="18 19">
    <name type="scientific">Plasmodiophora brassicae</name>
    <name type="common">Clubroot disease agent</name>
    <dbReference type="NCBI Taxonomy" id="37360"/>
    <lineage>
        <taxon>Eukaryota</taxon>
        <taxon>Sar</taxon>
        <taxon>Rhizaria</taxon>
        <taxon>Endomyxa</taxon>
        <taxon>Phytomyxea</taxon>
        <taxon>Plasmodiophorida</taxon>
        <taxon>Plasmodiophoridae</taxon>
        <taxon>Plasmodiophora</taxon>
    </lineage>
</organism>
<evidence type="ECO:0000256" key="11">
    <source>
        <dbReference type="ARBA" id="ARBA00023163"/>
    </source>
</evidence>
<evidence type="ECO:0000256" key="3">
    <source>
        <dbReference type="ARBA" id="ARBA00022670"/>
    </source>
</evidence>
<evidence type="ECO:0000259" key="17">
    <source>
        <dbReference type="PROSITE" id="PS50271"/>
    </source>
</evidence>
<keyword evidence="10" id="KW-0805">Transcription regulation</keyword>
<dbReference type="GO" id="GO:0004843">
    <property type="term" value="F:cysteine-type deubiquitinase activity"/>
    <property type="evidence" value="ECO:0007669"/>
    <property type="project" value="UniProtKB-UniRule"/>
</dbReference>
<name>A0A0G4IL03_PLABS</name>
<dbReference type="InterPro" id="IPR018200">
    <property type="entry name" value="USP_CS"/>
</dbReference>
<dbReference type="PROSITE" id="PS00972">
    <property type="entry name" value="USP_1"/>
    <property type="match status" value="1"/>
</dbReference>
<comment type="subcellular location">
    <subcellularLocation>
        <location evidence="2">Nucleus</location>
    </subcellularLocation>
</comment>
<dbReference type="GO" id="GO:0006508">
    <property type="term" value="P:proteolysis"/>
    <property type="evidence" value="ECO:0007669"/>
    <property type="project" value="UniProtKB-KW"/>
</dbReference>
<keyword evidence="6 15" id="KW-0833">Ubl conjugation pathway</keyword>
<protein>
    <recommendedName>
        <fullName evidence="15">Ubiquitin carboxyl-terminal hydrolase</fullName>
        <ecNumber evidence="15">3.4.19.12</ecNumber>
    </recommendedName>
</protein>
<keyword evidence="19" id="KW-1185">Reference proteome</keyword>
<dbReference type="InterPro" id="IPR050185">
    <property type="entry name" value="Ub_carboxyl-term_hydrolase"/>
</dbReference>
<keyword evidence="12" id="KW-0539">Nucleus</keyword>
<comment type="catalytic activity">
    <reaction evidence="1 15">
        <text>Thiol-dependent hydrolysis of ester, thioester, amide, peptide and isopeptide bonds formed by the C-terminal Gly of ubiquitin (a 76-residue protein attached to proteins as an intracellular targeting signal).</text>
        <dbReference type="EC" id="3.4.19.12"/>
    </reaction>
</comment>
<keyword evidence="5 14" id="KW-0863">Zinc-finger</keyword>
<keyword evidence="9" id="KW-0862">Zinc</keyword>
<dbReference type="PANTHER" id="PTHR21646:SF33">
    <property type="entry name" value="UBIQUITIN CARBOXYL-TERMINAL HYDROLASE 22"/>
    <property type="match status" value="1"/>
</dbReference>
<dbReference type="Proteomes" id="UP000039324">
    <property type="component" value="Unassembled WGS sequence"/>
</dbReference>
<evidence type="ECO:0000256" key="10">
    <source>
        <dbReference type="ARBA" id="ARBA00023015"/>
    </source>
</evidence>
<dbReference type="GO" id="GO:0008270">
    <property type="term" value="F:zinc ion binding"/>
    <property type="evidence" value="ECO:0007669"/>
    <property type="project" value="UniProtKB-KW"/>
</dbReference>
<gene>
    <name evidence="18" type="ORF">PBRA_004621</name>
</gene>
<evidence type="ECO:0000256" key="4">
    <source>
        <dbReference type="ARBA" id="ARBA00022723"/>
    </source>
</evidence>
<comment type="similarity">
    <text evidence="13">Belongs to the peptidase C19 family. UBP8 subfamily.</text>
</comment>
<evidence type="ECO:0000256" key="7">
    <source>
        <dbReference type="ARBA" id="ARBA00022801"/>
    </source>
</evidence>
<evidence type="ECO:0000256" key="8">
    <source>
        <dbReference type="ARBA" id="ARBA00022807"/>
    </source>
</evidence>
<dbReference type="PROSITE" id="PS50271">
    <property type="entry name" value="ZF_UBP"/>
    <property type="match status" value="1"/>
</dbReference>
<reference evidence="18 19" key="1">
    <citation type="submission" date="2015-02" db="EMBL/GenBank/DDBJ databases">
        <authorList>
            <person name="Chooi Y.-H."/>
        </authorList>
    </citation>
    <scope>NUCLEOTIDE SEQUENCE [LARGE SCALE GENOMIC DNA]</scope>
    <source>
        <strain evidence="18">E3</strain>
    </source>
</reference>
<dbReference type="InterPro" id="IPR001607">
    <property type="entry name" value="Znf_UBP"/>
</dbReference>
<evidence type="ECO:0000313" key="19">
    <source>
        <dbReference type="Proteomes" id="UP000039324"/>
    </source>
</evidence>
<dbReference type="OrthoDB" id="47475at2759"/>
<dbReference type="SUPFAM" id="SSF57850">
    <property type="entry name" value="RING/U-box"/>
    <property type="match status" value="1"/>
</dbReference>
<dbReference type="PROSITE" id="PS50235">
    <property type="entry name" value="USP_3"/>
    <property type="match status" value="1"/>
</dbReference>
<evidence type="ECO:0000256" key="6">
    <source>
        <dbReference type="ARBA" id="ARBA00022786"/>
    </source>
</evidence>
<proteinExistence type="inferred from homology"/>
<dbReference type="STRING" id="37360.A0A0G4IL03"/>
<feature type="domain" description="UBP-type" evidence="17">
    <location>
        <begin position="13"/>
        <end position="127"/>
    </location>
</feature>
<evidence type="ECO:0000256" key="1">
    <source>
        <dbReference type="ARBA" id="ARBA00000707"/>
    </source>
</evidence>
<evidence type="ECO:0000256" key="13">
    <source>
        <dbReference type="ARBA" id="ARBA00038490"/>
    </source>
</evidence>
<dbReference type="GO" id="GO:0016579">
    <property type="term" value="P:protein deubiquitination"/>
    <property type="evidence" value="ECO:0007669"/>
    <property type="project" value="InterPro"/>
</dbReference>
<dbReference type="InterPro" id="IPR013083">
    <property type="entry name" value="Znf_RING/FYVE/PHD"/>
</dbReference>
<feature type="domain" description="USP" evidence="16">
    <location>
        <begin position="170"/>
        <end position="488"/>
    </location>
</feature>
<dbReference type="SUPFAM" id="SSF54001">
    <property type="entry name" value="Cysteine proteinases"/>
    <property type="match status" value="1"/>
</dbReference>
<dbReference type="Gene3D" id="3.90.70.10">
    <property type="entry name" value="Cysteine proteinases"/>
    <property type="match status" value="1"/>
</dbReference>
<evidence type="ECO:0000256" key="15">
    <source>
        <dbReference type="RuleBase" id="RU366025"/>
    </source>
</evidence>
<dbReference type="PANTHER" id="PTHR21646">
    <property type="entry name" value="UBIQUITIN CARBOXYL-TERMINAL HYDROLASE"/>
    <property type="match status" value="1"/>
</dbReference>
<keyword evidence="7 15" id="KW-0378">Hydrolase</keyword>
<evidence type="ECO:0000256" key="2">
    <source>
        <dbReference type="ARBA" id="ARBA00004123"/>
    </source>
</evidence>
<dbReference type="EC" id="3.4.19.12" evidence="15"/>
<accession>A0A0G4IL03</accession>
<evidence type="ECO:0000313" key="18">
    <source>
        <dbReference type="EMBL" id="CEO95931.1"/>
    </source>
</evidence>
<dbReference type="AlphaFoldDB" id="A0A0G4IL03"/>
<dbReference type="Pfam" id="PF00443">
    <property type="entry name" value="UCH"/>
    <property type="match status" value="1"/>
</dbReference>
<dbReference type="GO" id="GO:0005634">
    <property type="term" value="C:nucleus"/>
    <property type="evidence" value="ECO:0007669"/>
    <property type="project" value="UniProtKB-SubCell"/>
</dbReference>
<sequence>MPINVGSGAGSQNRCPHVDAFLERNGEQTLIVIMNLVLSYTNPASKVRAPRCMACNSFGVRYHACLDCVYFGCWHGRHIQQHSEARGHRLAIDLTRLELYCFHCKDYVYDDRVEKVFEQPYPRIESARAAASQNLIISLPQQGEGHSTHHKEALWHCTPRRNPTGLVGLRGMLNLGNTCFMNVVLQTLVHNPPIRDYFLEDRHNRQLCPAKGDSLCLACDMDLIIESAFSGSTEPFAPHQFLHAMWSHASHLAGYDQQDAHEFLISLLDGLHLRCGGTPVDCKCIVHRTFGGQFRSVVTCLGCGSTYFAFDPLLEIAVDLAAIHNHSSVQPQTLFDCLESFTKPERLSDKFFCRKCETHQPCTKQLSIQSLPAVLTVHLKRFKHLGRAQTPSASTKLDNFIAFPADHLDLGQFVSQEATADGGKPQLGAHVYKLFAVVEHKGSVDSGHYISYVRREHSWFKCDDAVVTRRSEREVLSSPAYMLFYQQVAPERST</sequence>
<evidence type="ECO:0000256" key="9">
    <source>
        <dbReference type="ARBA" id="ARBA00022833"/>
    </source>
</evidence>
<dbReference type="PROSITE" id="PS00973">
    <property type="entry name" value="USP_2"/>
    <property type="match status" value="1"/>
</dbReference>
<keyword evidence="4" id="KW-0479">Metal-binding</keyword>
<evidence type="ECO:0000256" key="12">
    <source>
        <dbReference type="ARBA" id="ARBA00023242"/>
    </source>
</evidence>
<evidence type="ECO:0000256" key="14">
    <source>
        <dbReference type="PROSITE-ProRule" id="PRU00502"/>
    </source>
</evidence>
<dbReference type="InterPro" id="IPR038765">
    <property type="entry name" value="Papain-like_cys_pep_sf"/>
</dbReference>
<keyword evidence="11" id="KW-0804">Transcription</keyword>
<dbReference type="InterPro" id="IPR028889">
    <property type="entry name" value="USP"/>
</dbReference>